<dbReference type="OrthoDB" id="824753at2"/>
<comment type="caution">
    <text evidence="1">The sequence shown here is derived from an EMBL/GenBank/DDBJ whole genome shotgun (WGS) entry which is preliminary data.</text>
</comment>
<dbReference type="Proteomes" id="UP000324358">
    <property type="component" value="Unassembled WGS sequence"/>
</dbReference>
<dbReference type="SUPFAM" id="SSF54427">
    <property type="entry name" value="NTF2-like"/>
    <property type="match status" value="1"/>
</dbReference>
<protein>
    <submittedName>
        <fullName evidence="1">Nuclear transport factor 2 family protein</fullName>
    </submittedName>
</protein>
<gene>
    <name evidence="1" type="ORF">ES675_12900</name>
</gene>
<reference evidence="1 2" key="1">
    <citation type="submission" date="2019-08" db="EMBL/GenBank/DDBJ databases">
        <title>Genomes of Antarctic Bizionia species.</title>
        <authorList>
            <person name="Bowman J.P."/>
        </authorList>
    </citation>
    <scope>NUCLEOTIDE SEQUENCE [LARGE SCALE GENOMIC DNA]</scope>
    <source>
        <strain evidence="1 2">APA-1</strain>
    </source>
</reference>
<dbReference type="RefSeq" id="WP_066254332.1">
    <property type="nucleotide sequence ID" value="NZ_VSKL01000005.1"/>
</dbReference>
<dbReference type="AlphaFoldDB" id="A0A5D0QUF2"/>
<evidence type="ECO:0000313" key="2">
    <source>
        <dbReference type="Proteomes" id="UP000324358"/>
    </source>
</evidence>
<accession>A0A5D0QUF2</accession>
<proteinExistence type="predicted"/>
<name>A0A5D0QUF2_9FLAO</name>
<evidence type="ECO:0000313" key="1">
    <source>
        <dbReference type="EMBL" id="TYB72058.1"/>
    </source>
</evidence>
<organism evidence="1 2">
    <name type="scientific">Bizionia algoritergicola</name>
    <dbReference type="NCBI Taxonomy" id="291187"/>
    <lineage>
        <taxon>Bacteria</taxon>
        <taxon>Pseudomonadati</taxon>
        <taxon>Bacteroidota</taxon>
        <taxon>Flavobacteriia</taxon>
        <taxon>Flavobacteriales</taxon>
        <taxon>Flavobacteriaceae</taxon>
        <taxon>Bizionia</taxon>
    </lineage>
</organism>
<dbReference type="InterPro" id="IPR032710">
    <property type="entry name" value="NTF2-like_dom_sf"/>
</dbReference>
<dbReference type="EMBL" id="VSKL01000005">
    <property type="protein sequence ID" value="TYB72058.1"/>
    <property type="molecule type" value="Genomic_DNA"/>
</dbReference>
<dbReference type="Gene3D" id="3.10.450.50">
    <property type="match status" value="1"/>
</dbReference>
<keyword evidence="2" id="KW-1185">Reference proteome</keyword>
<sequence length="171" mass="20031">MKKLFLIGFAIILCTACEQTEKRYTMQSPEIDSFKQVIDAYQKQDWATYKSHYADTAKIMSNTTLEFAKTIDQEIAQNKKDASLFHSWKYNPEDVEYEMVITDEGETWVNFWGDWKARLKENNKEYTIPAHITARFLNGKIVREVGYWDISKLALDLQQMEIAKNKPVPSE</sequence>